<protein>
    <recommendedName>
        <fullName evidence="18">Protein CBR-NEP-1</fullName>
    </recommendedName>
</protein>
<evidence type="ECO:0000256" key="3">
    <source>
        <dbReference type="ARBA" id="ARBA00006803"/>
    </source>
</evidence>
<reference evidence="16 17" key="1">
    <citation type="submission" date="2022-04" db="EMBL/GenBank/DDBJ databases">
        <title>Chromosome-level reference genomes for two strains of Caenorhabditis briggsae: an improved platform for comparative genomics.</title>
        <authorList>
            <person name="Stevens L."/>
            <person name="Andersen E."/>
        </authorList>
    </citation>
    <scope>NUCLEOTIDE SEQUENCE [LARGE SCALE GENOMIC DNA]</scope>
    <source>
        <strain evidence="16">VX34</strain>
        <tissue evidence="16">Whole-organism</tissue>
    </source>
</reference>
<dbReference type="GO" id="GO:0046872">
    <property type="term" value="F:metal ion binding"/>
    <property type="evidence" value="ECO:0007669"/>
    <property type="project" value="UniProtKB-KW"/>
</dbReference>
<dbReference type="GO" id="GO:0016020">
    <property type="term" value="C:membrane"/>
    <property type="evidence" value="ECO:0007669"/>
    <property type="project" value="UniProtKB-SubCell"/>
</dbReference>
<feature type="domain" description="Peptidase M13 C-terminal" evidence="14">
    <location>
        <begin position="643"/>
        <end position="855"/>
    </location>
</feature>
<name>A0AAE9EES2_CAEBR</name>
<evidence type="ECO:0000313" key="16">
    <source>
        <dbReference type="EMBL" id="UMM19331.1"/>
    </source>
</evidence>
<feature type="transmembrane region" description="Helical" evidence="13">
    <location>
        <begin position="1779"/>
        <end position="1799"/>
    </location>
</feature>
<dbReference type="Gene3D" id="3.40.390.10">
    <property type="entry name" value="Collagenase (Catalytic Domain)"/>
    <property type="match status" value="2"/>
</dbReference>
<organism evidence="16 17">
    <name type="scientific">Caenorhabditis briggsae</name>
    <dbReference type="NCBI Taxonomy" id="6238"/>
    <lineage>
        <taxon>Eukaryota</taxon>
        <taxon>Metazoa</taxon>
        <taxon>Ecdysozoa</taxon>
        <taxon>Nematoda</taxon>
        <taxon>Chromadorea</taxon>
        <taxon>Rhabditida</taxon>
        <taxon>Rhabditina</taxon>
        <taxon>Rhabditomorpha</taxon>
        <taxon>Rhabditoidea</taxon>
        <taxon>Rhabditidae</taxon>
        <taxon>Peloderinae</taxon>
        <taxon>Caenorhabditis</taxon>
    </lineage>
</organism>
<evidence type="ECO:0000256" key="9">
    <source>
        <dbReference type="ARBA" id="ARBA00022833"/>
    </source>
</evidence>
<keyword evidence="10 13" id="KW-1133">Transmembrane helix</keyword>
<dbReference type="Pfam" id="PF05649">
    <property type="entry name" value="Peptidase_M13_N"/>
    <property type="match status" value="2"/>
</dbReference>
<evidence type="ECO:0000259" key="15">
    <source>
        <dbReference type="Pfam" id="PF05649"/>
    </source>
</evidence>
<dbReference type="Pfam" id="PF01431">
    <property type="entry name" value="Peptidase_M13"/>
    <property type="match status" value="2"/>
</dbReference>
<proteinExistence type="inferred from homology"/>
<feature type="domain" description="Peptidase M13 C-terminal" evidence="14">
    <location>
        <begin position="1393"/>
        <end position="1590"/>
    </location>
</feature>
<comment type="cofactor">
    <cofactor evidence="1">
        <name>Zn(2+)</name>
        <dbReference type="ChEBI" id="CHEBI:29105"/>
    </cofactor>
</comment>
<comment type="similarity">
    <text evidence="3">Belongs to the nematode receptor-like protein sre family.</text>
</comment>
<dbReference type="GO" id="GO:0004222">
    <property type="term" value="F:metalloendopeptidase activity"/>
    <property type="evidence" value="ECO:0007669"/>
    <property type="project" value="InterPro"/>
</dbReference>
<feature type="transmembrane region" description="Helical" evidence="13">
    <location>
        <begin position="1691"/>
        <end position="1711"/>
    </location>
</feature>
<dbReference type="EMBL" id="CP092621">
    <property type="protein sequence ID" value="UMM19331.1"/>
    <property type="molecule type" value="Genomic_DNA"/>
</dbReference>
<evidence type="ECO:0000256" key="10">
    <source>
        <dbReference type="ARBA" id="ARBA00022989"/>
    </source>
</evidence>
<feature type="domain" description="Peptidase M13 N-terminal" evidence="15">
    <location>
        <begin position="910"/>
        <end position="1332"/>
    </location>
</feature>
<dbReference type="InterPro" id="IPR008753">
    <property type="entry name" value="Peptidase_M13_N"/>
</dbReference>
<dbReference type="InterPro" id="IPR000718">
    <property type="entry name" value="Peptidase_M13"/>
</dbReference>
<keyword evidence="11" id="KW-0482">Metalloprotease</keyword>
<evidence type="ECO:0000256" key="7">
    <source>
        <dbReference type="ARBA" id="ARBA00022723"/>
    </source>
</evidence>
<keyword evidence="12 13" id="KW-0472">Membrane</keyword>
<dbReference type="GO" id="GO:0007606">
    <property type="term" value="P:sensory perception of chemical stimulus"/>
    <property type="evidence" value="ECO:0007669"/>
    <property type="project" value="InterPro"/>
</dbReference>
<dbReference type="CDD" id="cd08662">
    <property type="entry name" value="M13"/>
    <property type="match status" value="2"/>
</dbReference>
<dbReference type="InterPro" id="IPR018497">
    <property type="entry name" value="Peptidase_M13_C"/>
</dbReference>
<evidence type="ECO:0000256" key="1">
    <source>
        <dbReference type="ARBA" id="ARBA00001947"/>
    </source>
</evidence>
<feature type="domain" description="Peptidase M13 N-terminal" evidence="15">
    <location>
        <begin position="138"/>
        <end position="582"/>
    </location>
</feature>
<dbReference type="PRINTS" id="PR00786">
    <property type="entry name" value="NEPRILYSIN"/>
</dbReference>
<dbReference type="Pfam" id="PF03125">
    <property type="entry name" value="Sre"/>
    <property type="match status" value="1"/>
</dbReference>
<sequence length="1887" mass="211725">MAGSIGSGGSGNIVHTLLLVLGVVLTAGVLGVVIAILVNESSSTNNNNYYGNGNGTNTNTIYNETVVYNNTLVYNSTSTFNNTNTYNQTVVQVVYQDKESAAVNVAPPRKITTDSNKFQSYQQVVQLFKASVNLSVDPCNDFYAYTCGNFKGDMSFDVSDDSNVADMVAQLTNDNYIQTAPLPVKQTRWYFDQCVQARQNWNTLVADGAVVTNAINALAAGTQGFEKQTQFPFPMLDQNKDVTAYPGNFGLGYLVGSLAASGVSTFVSAGVDTNWKDPAGPEGFAYLIDQPTTFAPNTYYLKDWNDLSANLQDSITKTMLLLAKVQGKTLDPTILAKDVQDIIHLDYVLATNFSTDDTTRRQYDRSYNPNTLKQLMAQYHNDIFSWHMFLPLSVGSAEQVLDKLLMQSAYNYFIVMEPVKINMLFEALNDQNKYGITPRAVVNYLYYRLVDSLSNFLPWPKTTTLARPFTKIAKQPVGRPRHVLPHERKYEIKQIDDISDAQYSCAAETIDQMQYANARIFVDKIYPTADDRKNVREHVAKVASSIVIGFRSMIDQLNWMTSSTKKGAYNKIENLVKNIAYPDWITDDAQLTQYHTQMNFNQTNDYITMYFNAQSFNLYSMWDQLVQGAADRTGFNGPPGITNAWYQPELNSITFPAGILKKPFYDFNWPASVNFGAMGVIAGHELTHGFDDQGVQWNGVGTLSGWMDDQSKVSFTNMAQCVVNEYSGFCPLDKNTYGAAACIDGAQTQGENIADNGGIHSAFRAYKNYVDLYGPDPVLPDDTFQYFNPDQLFFLSFAQVWCQLPADDAHFLRQILVDVHSPSIYRVLGTIQNFPAFKTAFNCPASTYAPDNHCNVWVSDIDTTYGLPNVQTDLHVAPEAPITATDVDKMNAYQMAVNYYQKSVNTKVDPCDDFYGYACGAFNQPVSFTTARAQNLVYMAQKLEDPTYQTTITGCPALTKEKQLYNACLVATATKQTEDQMLIAANYIQQRVTALQGFLGTPFTLVAGGPAALPNAKQLGDGLGYLSFDQGIDTLISPLVDTNWIDNSKGYRMFIDQNTAYLSKTYYQPNAWKIEKPKYFALAYDVLQRYAKEQNIVVPNTFNDTLSKVLDYEQTIAIKYSTDDDTRRQFNRSWNLVNVGDLGKTYSFLDWMIYLGHAPSTVKDKVTAANYQVSVMEVDRLTHFSADYAAQDPALLVNLLYVRLILGNAQYVPNYATAFQGMTEESIFLGLSRRKTIPNHIPPSTAALESNGPSCASVANNLMQFANGRVFVDYMYPTQTDVDNIRASAGGIIKNVISSFQGMIDQLDWMSPDTKKKAYDKTVNIQQNIAFPDWIKNDTLLSTYYADLQIADTDNYYDILTKLVRFNIEIQYNQLNAAQTDRTDFLGQPGTVNAWYQPELNSITFPAGILVPPYFHPKWPPSINYGGMGLVAGHELTHGFDDQGVQWGPTGNLAGWMDDGSKTGFLGMAQCVIDEYSGFCPLNATQYSPNCVKGTQTQGENIADNGGIHAAFNAYKTHQALDGPDPRLPDRLFGQFTHDQLFFMSFAQVWCEIRRTDENLYTQIMNFPAFQTAFNCPLGSNSAPKQHCEVWVPKNLQWFEGLASNIMIKPYEVGYWPLLEYTEPIKQWWTDDQSKMTRVSSMVESPYFFLGGLIKWHYILSLITTLLFVAIERCFACYFLNDYEKKSRNGLFFVLVFSQFSLNIGTAFAFFFNISHFAVGLAYILSSNVIAMGIFSYVKNINQQVTKAIEDFSNPSIYCLPARFQARENVRCFQMITRVIISALCLIFTACFVNLILYLELLPRLDPLLNLIFECAINLNPVIICPTLIGSVDAWRKFTLSSGCCKKVKMKVRRRRKTKVSSTDGGLRIDKTKETNAYFDQLAASWT</sequence>
<evidence type="ECO:0000256" key="2">
    <source>
        <dbReference type="ARBA" id="ARBA00004141"/>
    </source>
</evidence>
<evidence type="ECO:0000259" key="14">
    <source>
        <dbReference type="Pfam" id="PF01431"/>
    </source>
</evidence>
<dbReference type="SUPFAM" id="SSF55486">
    <property type="entry name" value="Metalloproteases ('zincins'), catalytic domain"/>
    <property type="match status" value="2"/>
</dbReference>
<dbReference type="PANTHER" id="PTHR11733">
    <property type="entry name" value="ZINC METALLOPROTEASE FAMILY M13 NEPRILYSIN-RELATED"/>
    <property type="match status" value="1"/>
</dbReference>
<keyword evidence="9" id="KW-0862">Zinc</keyword>
<evidence type="ECO:0000256" key="5">
    <source>
        <dbReference type="ARBA" id="ARBA00022670"/>
    </source>
</evidence>
<keyword evidence="5" id="KW-0645">Protease</keyword>
<evidence type="ECO:0000256" key="13">
    <source>
        <dbReference type="SAM" id="Phobius"/>
    </source>
</evidence>
<dbReference type="PANTHER" id="PTHR11733:SF240">
    <property type="entry name" value="GH14155P-RELATED"/>
    <property type="match status" value="1"/>
</dbReference>
<keyword evidence="7" id="KW-0479">Metal-binding</keyword>
<dbReference type="PROSITE" id="PS51885">
    <property type="entry name" value="NEPRILYSIN"/>
    <property type="match status" value="2"/>
</dbReference>
<dbReference type="InterPro" id="IPR024079">
    <property type="entry name" value="MetalloPept_cat_dom_sf"/>
</dbReference>
<feature type="transmembrane region" description="Helical" evidence="13">
    <location>
        <begin position="1717"/>
        <end position="1738"/>
    </location>
</feature>
<evidence type="ECO:0000256" key="8">
    <source>
        <dbReference type="ARBA" id="ARBA00022801"/>
    </source>
</evidence>
<feature type="transmembrane region" description="Helical" evidence="13">
    <location>
        <begin position="12"/>
        <end position="38"/>
    </location>
</feature>
<comment type="similarity">
    <text evidence="4">Belongs to the peptidase M13 family.</text>
</comment>
<keyword evidence="17" id="KW-1185">Reference proteome</keyword>
<feature type="transmembrane region" description="Helical" evidence="13">
    <location>
        <begin position="1656"/>
        <end position="1679"/>
    </location>
</feature>
<dbReference type="Gene3D" id="1.10.1380.10">
    <property type="entry name" value="Neutral endopeptidase , domain2"/>
    <property type="match status" value="2"/>
</dbReference>
<evidence type="ECO:0000313" key="17">
    <source>
        <dbReference type="Proteomes" id="UP000829354"/>
    </source>
</evidence>
<evidence type="ECO:0000256" key="6">
    <source>
        <dbReference type="ARBA" id="ARBA00022692"/>
    </source>
</evidence>
<dbReference type="GO" id="GO:0006508">
    <property type="term" value="P:proteolysis"/>
    <property type="evidence" value="ECO:0007669"/>
    <property type="project" value="UniProtKB-KW"/>
</dbReference>
<dbReference type="InterPro" id="IPR004151">
    <property type="entry name" value="7TM_GPCR_serpentine_rcpt_Sre"/>
</dbReference>
<keyword evidence="6 13" id="KW-0812">Transmembrane</keyword>
<evidence type="ECO:0000256" key="12">
    <source>
        <dbReference type="ARBA" id="ARBA00023136"/>
    </source>
</evidence>
<evidence type="ECO:0008006" key="18">
    <source>
        <dbReference type="Google" id="ProtNLM"/>
    </source>
</evidence>
<gene>
    <name evidence="16" type="ORF">L5515_014982</name>
</gene>
<comment type="subcellular location">
    <subcellularLocation>
        <location evidence="2">Membrane</location>
        <topology evidence="2">Multi-pass membrane protein</topology>
    </subcellularLocation>
</comment>
<dbReference type="InterPro" id="IPR042089">
    <property type="entry name" value="Peptidase_M13_dom_2"/>
</dbReference>
<keyword evidence="8" id="KW-0378">Hydrolase</keyword>
<evidence type="ECO:0000256" key="11">
    <source>
        <dbReference type="ARBA" id="ARBA00023049"/>
    </source>
</evidence>
<evidence type="ECO:0000256" key="4">
    <source>
        <dbReference type="ARBA" id="ARBA00007357"/>
    </source>
</evidence>
<accession>A0AAE9EES2</accession>
<dbReference type="Proteomes" id="UP000829354">
    <property type="component" value="Chromosome II"/>
</dbReference>